<dbReference type="AlphaFoldDB" id="A0A841YW90"/>
<proteinExistence type="predicted"/>
<protein>
    <submittedName>
        <fullName evidence="2">Uncharacterized protein</fullName>
    </submittedName>
</protein>
<evidence type="ECO:0000313" key="2">
    <source>
        <dbReference type="EMBL" id="MBC1457660.1"/>
    </source>
</evidence>
<keyword evidence="1" id="KW-0812">Transmembrane</keyword>
<dbReference type="EMBL" id="JAARQN010000005">
    <property type="protein sequence ID" value="MBC1457660.1"/>
    <property type="molecule type" value="Genomic_DNA"/>
</dbReference>
<keyword evidence="1" id="KW-0472">Membrane</keyword>
<reference evidence="2 5" key="2">
    <citation type="submission" date="2020-03" db="EMBL/GenBank/DDBJ databases">
        <title>Soil Listeria distribution.</title>
        <authorList>
            <person name="Liao J."/>
            <person name="Wiedmann M."/>
        </authorList>
    </citation>
    <scope>NUCLEOTIDE SEQUENCE [LARGE SCALE GENOMIC DNA]</scope>
    <source>
        <strain evidence="2 5">FSL L7-1614</strain>
    </source>
</reference>
<evidence type="ECO:0000313" key="3">
    <source>
        <dbReference type="EMBL" id="PNP94960.1"/>
    </source>
</evidence>
<sequence>MLNDFFSNPLVQRVLTDILLISIVGFIFNRKLEKYKSENAKKLQIDNFFRQISGVKIEETFDHWSNLLMNTEEFSKSTTVEAMNDMLKKIVMYGSEETVKIASLFQQYNYKYNSAEKNEDSERVEARTMFTLLFLAAETICSLKNDFTGHKINVMDLMRMKLNDTYKKEVYDELVMAEKAARSIIRNGVH</sequence>
<dbReference type="EMBL" id="MPDH01000001">
    <property type="protein sequence ID" value="PNP94960.1"/>
    <property type="molecule type" value="Genomic_DNA"/>
</dbReference>
<gene>
    <name evidence="3" type="ORF">BMT55_01010</name>
    <name evidence="2" type="ORF">HB850_07810</name>
</gene>
<accession>A0A841YW90</accession>
<reference evidence="3 4" key="1">
    <citation type="submission" date="2016-11" db="EMBL/GenBank/DDBJ databases">
        <title>Whole Genome Sequence of Listeria newyorkensis.</title>
        <authorList>
            <person name="Frink S."/>
            <person name="Morales C."/>
            <person name="Kiang D."/>
        </authorList>
    </citation>
    <scope>NUCLEOTIDE SEQUENCE [LARGE SCALE GENOMIC DNA]</scope>
    <source>
        <strain evidence="3 4">F1604011-044</strain>
    </source>
</reference>
<feature type="transmembrane region" description="Helical" evidence="1">
    <location>
        <begin position="12"/>
        <end position="29"/>
    </location>
</feature>
<comment type="caution">
    <text evidence="2">The sequence shown here is derived from an EMBL/GenBank/DDBJ whole genome shotgun (WGS) entry which is preliminary data.</text>
</comment>
<name>A0A841YW90_9LIST</name>
<organism evidence="2 5">
    <name type="scientific">Listeria newyorkensis</name>
    <dbReference type="NCBI Taxonomy" id="1497681"/>
    <lineage>
        <taxon>Bacteria</taxon>
        <taxon>Bacillati</taxon>
        <taxon>Bacillota</taxon>
        <taxon>Bacilli</taxon>
        <taxon>Bacillales</taxon>
        <taxon>Listeriaceae</taxon>
        <taxon>Listeria</taxon>
    </lineage>
</organism>
<evidence type="ECO:0000256" key="1">
    <source>
        <dbReference type="SAM" id="Phobius"/>
    </source>
</evidence>
<dbReference type="Proteomes" id="UP000236500">
    <property type="component" value="Unassembled WGS sequence"/>
</dbReference>
<dbReference type="RefSeq" id="WP_036090981.1">
    <property type="nucleotide sequence ID" value="NZ_CP113980.1"/>
</dbReference>
<dbReference type="Proteomes" id="UP000569903">
    <property type="component" value="Unassembled WGS sequence"/>
</dbReference>
<keyword evidence="1" id="KW-1133">Transmembrane helix</keyword>
<evidence type="ECO:0000313" key="5">
    <source>
        <dbReference type="Proteomes" id="UP000569903"/>
    </source>
</evidence>
<keyword evidence="4" id="KW-1185">Reference proteome</keyword>
<evidence type="ECO:0000313" key="4">
    <source>
        <dbReference type="Proteomes" id="UP000236500"/>
    </source>
</evidence>